<dbReference type="EMBL" id="CP033905">
    <property type="protein sequence ID" value="AZR06365.1"/>
    <property type="molecule type" value="Genomic_DNA"/>
</dbReference>
<sequence length="485" mass="53323">MSTSGQTGSQIPRINHSAPFEYTSGEDCAYLADSYGMRPDPWQADAMNVWLAEYKNTRLIHTRVALAVPRQNGKNGVLEMVELFKMVVQGRKVLHTAHEVKTARTAFIRLASYFENAEKYPEMAAMLVEIRRTNGQEAIVLDNGGSVQFIARSRGSGRGFTVDDLVMDEAQDLTDEQLEALLPTISAAPSGDPQQIYTGTPPGPRSPGRVFGRIRAQAVKGADRRLGWIEFSIPDEVAPKDAVKNWREYAYATNPALGVRLNIGTVQDEMRVMSEDGFARERLGQWDTVGAQVAINVDDWKARFIAVDDVPVDGRWAFGVKFSPDGAHVGLAGALRPADGPVHVEAIDWHSIREGTAWLVDFLLERKDKAATVAIDGKYGTAMLANELAEVGFPKKAIVAPRVEQVVAAHSMFEQAIEHEGLTTIEQEDVVKQITSAIKRKISKDGGFGWAARDDGTVVLLDALTLAFWAARTTRRNPGRKVRAL</sequence>
<accession>A0A3Q9GJM6</accession>
<evidence type="ECO:0008006" key="3">
    <source>
        <dbReference type="Google" id="ProtNLM"/>
    </source>
</evidence>
<gene>
    <name evidence="1" type="ORF">EBQ10_03030</name>
</gene>
<evidence type="ECO:0000313" key="1">
    <source>
        <dbReference type="EMBL" id="AZR06365.1"/>
    </source>
</evidence>
<reference evidence="1 2" key="1">
    <citation type="submission" date="2018-11" db="EMBL/GenBank/DDBJ databases">
        <title>Multidrug-resistant genes are associated with an 42-kb island TGI1 carrying a complex class 1 integron in a Trueperella pyogenes.</title>
        <authorList>
            <person name="Dong W."/>
        </authorList>
    </citation>
    <scope>NUCLEOTIDE SEQUENCE [LARGE SCALE GENOMIC DNA]</scope>
    <source>
        <strain evidence="1 2">TP4</strain>
    </source>
</reference>
<dbReference type="RefSeq" id="WP_126919868.1">
    <property type="nucleotide sequence ID" value="NZ_CP033905.1"/>
</dbReference>
<dbReference type="AlphaFoldDB" id="A0A3Q9GJM6"/>
<dbReference type="Gene3D" id="3.40.50.300">
    <property type="entry name" value="P-loop containing nucleotide triphosphate hydrolases"/>
    <property type="match status" value="1"/>
</dbReference>
<evidence type="ECO:0000313" key="2">
    <source>
        <dbReference type="Proteomes" id="UP000275951"/>
    </source>
</evidence>
<organism evidence="1 2">
    <name type="scientific">Trueperella pyogenes</name>
    <dbReference type="NCBI Taxonomy" id="1661"/>
    <lineage>
        <taxon>Bacteria</taxon>
        <taxon>Bacillati</taxon>
        <taxon>Actinomycetota</taxon>
        <taxon>Actinomycetes</taxon>
        <taxon>Actinomycetales</taxon>
        <taxon>Actinomycetaceae</taxon>
        <taxon>Trueperella</taxon>
    </lineage>
</organism>
<protein>
    <recommendedName>
        <fullName evidence="3">Terminase</fullName>
    </recommendedName>
</protein>
<dbReference type="Proteomes" id="UP000275951">
    <property type="component" value="Chromosome"/>
</dbReference>
<name>A0A3Q9GJM6_9ACTO</name>
<proteinExistence type="predicted"/>
<dbReference type="InterPro" id="IPR027417">
    <property type="entry name" value="P-loop_NTPase"/>
</dbReference>